<dbReference type="InterPro" id="IPR013974">
    <property type="entry name" value="SAF"/>
</dbReference>
<dbReference type="Pfam" id="PF08666">
    <property type="entry name" value="SAF"/>
    <property type="match status" value="1"/>
</dbReference>
<dbReference type="SUPFAM" id="SSF51269">
    <property type="entry name" value="AFP III-like domain"/>
    <property type="match status" value="1"/>
</dbReference>
<dbReference type="EMBL" id="UINC01082655">
    <property type="protein sequence ID" value="SVC27618.1"/>
    <property type="molecule type" value="Genomic_DNA"/>
</dbReference>
<dbReference type="PROSITE" id="PS50844">
    <property type="entry name" value="AFP_LIKE"/>
    <property type="match status" value="1"/>
</dbReference>
<dbReference type="InterPro" id="IPR006190">
    <property type="entry name" value="SAF_AFP_Neu5Ac"/>
</dbReference>
<sequence length="344" mass="38706">MRNQIKIGDRIIGKNYPPFVIPEVGINHEGSFLKAKTMIRDAYKCGAECIKFQCHIIEDEMIKNDVIPANAKESIWNIMKRCSLTEEEEIKLKKYTEKLGMIYLSTPFSREAANRLEKMGVCAYKIGSGECNNLPLIKHIASFGKPVILSTGMNDIRSICKSVSILKRAKIDFALLHTTSMYPTPYDKVRLGALDDLKSNFPNVTIGLSDHSIGNYTCFAAIPYGALILEKHFTSNKKWKGPDIPVSIDPKELKQLIEGSAAIKQALDGKKTILNEEQPTIKFAYASVVTTKNIKKNDFFTEKNIWVKRPGTGEIPALQYDNILKKRAKKNIPKNKQLSYSDIS</sequence>
<organism evidence="2">
    <name type="scientific">marine metagenome</name>
    <dbReference type="NCBI Taxonomy" id="408172"/>
    <lineage>
        <taxon>unclassified sequences</taxon>
        <taxon>metagenomes</taxon>
        <taxon>ecological metagenomes</taxon>
    </lineage>
</organism>
<dbReference type="CDD" id="cd11615">
    <property type="entry name" value="SAF_NeuB_like"/>
    <property type="match status" value="1"/>
</dbReference>
<dbReference type="GO" id="GO:0047444">
    <property type="term" value="F:N-acylneuraminate-9-phosphate synthase activity"/>
    <property type="evidence" value="ECO:0007669"/>
    <property type="project" value="TreeGrafter"/>
</dbReference>
<dbReference type="InterPro" id="IPR013785">
    <property type="entry name" value="Aldolase_TIM"/>
</dbReference>
<dbReference type="SUPFAM" id="SSF51569">
    <property type="entry name" value="Aldolase"/>
    <property type="match status" value="1"/>
</dbReference>
<dbReference type="InterPro" id="IPR036732">
    <property type="entry name" value="AFP_Neu5c_C_sf"/>
</dbReference>
<feature type="domain" description="AFP-like" evidence="1">
    <location>
        <begin position="287"/>
        <end position="344"/>
    </location>
</feature>
<accession>A0A382KST8</accession>
<dbReference type="Gene3D" id="3.20.20.70">
    <property type="entry name" value="Aldolase class I"/>
    <property type="match status" value="1"/>
</dbReference>
<dbReference type="InterPro" id="IPR051690">
    <property type="entry name" value="PseI-like"/>
</dbReference>
<dbReference type="AlphaFoldDB" id="A0A382KST8"/>
<dbReference type="PANTHER" id="PTHR42966">
    <property type="entry name" value="N-ACETYLNEURAMINATE SYNTHASE"/>
    <property type="match status" value="1"/>
</dbReference>
<gene>
    <name evidence="2" type="ORF">METZ01_LOCUS280472</name>
</gene>
<dbReference type="InterPro" id="IPR013132">
    <property type="entry name" value="PseI/NeuA/B-like_N"/>
</dbReference>
<evidence type="ECO:0000259" key="1">
    <source>
        <dbReference type="PROSITE" id="PS50844"/>
    </source>
</evidence>
<proteinExistence type="predicted"/>
<protein>
    <recommendedName>
        <fullName evidence="1">AFP-like domain-containing protein</fullName>
    </recommendedName>
</protein>
<evidence type="ECO:0000313" key="2">
    <source>
        <dbReference type="EMBL" id="SVC27618.1"/>
    </source>
</evidence>
<dbReference type="Gene3D" id="3.90.1210.10">
    <property type="entry name" value="Antifreeze-like/N-acetylneuraminic acid synthase C-terminal domain"/>
    <property type="match status" value="1"/>
</dbReference>
<dbReference type="SMART" id="SM00858">
    <property type="entry name" value="SAF"/>
    <property type="match status" value="1"/>
</dbReference>
<dbReference type="Pfam" id="PF03102">
    <property type="entry name" value="NeuB"/>
    <property type="match status" value="1"/>
</dbReference>
<dbReference type="GO" id="GO:0016051">
    <property type="term" value="P:carbohydrate biosynthetic process"/>
    <property type="evidence" value="ECO:0007669"/>
    <property type="project" value="InterPro"/>
</dbReference>
<name>A0A382KST8_9ZZZZ</name>
<dbReference type="InterPro" id="IPR057736">
    <property type="entry name" value="SAF_PseI/NeuA/NeuB"/>
</dbReference>
<reference evidence="2" key="1">
    <citation type="submission" date="2018-05" db="EMBL/GenBank/DDBJ databases">
        <authorList>
            <person name="Lanie J.A."/>
            <person name="Ng W.-L."/>
            <person name="Kazmierczak K.M."/>
            <person name="Andrzejewski T.M."/>
            <person name="Davidsen T.M."/>
            <person name="Wayne K.J."/>
            <person name="Tettelin H."/>
            <person name="Glass J.I."/>
            <person name="Rusch D."/>
            <person name="Podicherti R."/>
            <person name="Tsui H.-C.T."/>
            <person name="Winkler M.E."/>
        </authorList>
    </citation>
    <scope>NUCLEOTIDE SEQUENCE</scope>
</reference>
<dbReference type="PANTHER" id="PTHR42966:SF1">
    <property type="entry name" value="SIALIC ACID SYNTHASE"/>
    <property type="match status" value="1"/>
</dbReference>